<evidence type="ECO:0000313" key="3">
    <source>
        <dbReference type="Proteomes" id="UP001597419"/>
    </source>
</evidence>
<sequence>MTEPAYLSATRAAYDKVAADYHDLLRTALADAPYERAMLGVFAEHVRASGLGPVVDVGCGPGRVTGYLDTLGIPVSGIDLSPEMIAVARREHPTLRFEVGSMTALDRENGALGGVVAWYSIIHTPPELLPPVFAEFARVLAPGGYLMLAFQVGDVPRHITSAYGHDGLDYHAYRLRPDRITALAADAGLQSLSHLVREPEGEYENSPQAYLVLRKPTAA</sequence>
<dbReference type="InterPro" id="IPR050508">
    <property type="entry name" value="Methyltransf_Superfamily"/>
</dbReference>
<proteinExistence type="predicted"/>
<dbReference type="EMBL" id="JBHUKU010000020">
    <property type="protein sequence ID" value="MFD2463011.1"/>
    <property type="molecule type" value="Genomic_DNA"/>
</dbReference>
<organism evidence="2 3">
    <name type="scientific">Amycolatopsis samaneae</name>
    <dbReference type="NCBI Taxonomy" id="664691"/>
    <lineage>
        <taxon>Bacteria</taxon>
        <taxon>Bacillati</taxon>
        <taxon>Actinomycetota</taxon>
        <taxon>Actinomycetes</taxon>
        <taxon>Pseudonocardiales</taxon>
        <taxon>Pseudonocardiaceae</taxon>
        <taxon>Amycolatopsis</taxon>
    </lineage>
</organism>
<dbReference type="RefSeq" id="WP_345392681.1">
    <property type="nucleotide sequence ID" value="NZ_BAABHG010000005.1"/>
</dbReference>
<keyword evidence="2" id="KW-0808">Transferase</keyword>
<dbReference type="GO" id="GO:0032259">
    <property type="term" value="P:methylation"/>
    <property type="evidence" value="ECO:0007669"/>
    <property type="project" value="UniProtKB-KW"/>
</dbReference>
<dbReference type="CDD" id="cd02440">
    <property type="entry name" value="AdoMet_MTases"/>
    <property type="match status" value="1"/>
</dbReference>
<evidence type="ECO:0000259" key="1">
    <source>
        <dbReference type="Pfam" id="PF13649"/>
    </source>
</evidence>
<evidence type="ECO:0000313" key="2">
    <source>
        <dbReference type="EMBL" id="MFD2463011.1"/>
    </source>
</evidence>
<dbReference type="Pfam" id="PF13649">
    <property type="entry name" value="Methyltransf_25"/>
    <property type="match status" value="1"/>
</dbReference>
<dbReference type="InterPro" id="IPR041698">
    <property type="entry name" value="Methyltransf_25"/>
</dbReference>
<comment type="caution">
    <text evidence="2">The sequence shown here is derived from an EMBL/GenBank/DDBJ whole genome shotgun (WGS) entry which is preliminary data.</text>
</comment>
<keyword evidence="3" id="KW-1185">Reference proteome</keyword>
<name>A0ABW5GQ63_9PSEU</name>
<reference evidence="3" key="1">
    <citation type="journal article" date="2019" name="Int. J. Syst. Evol. Microbiol.">
        <title>The Global Catalogue of Microorganisms (GCM) 10K type strain sequencing project: providing services to taxonomists for standard genome sequencing and annotation.</title>
        <authorList>
            <consortium name="The Broad Institute Genomics Platform"/>
            <consortium name="The Broad Institute Genome Sequencing Center for Infectious Disease"/>
            <person name="Wu L."/>
            <person name="Ma J."/>
        </authorList>
    </citation>
    <scope>NUCLEOTIDE SEQUENCE [LARGE SCALE GENOMIC DNA]</scope>
    <source>
        <strain evidence="3">CGMCC 4.7643</strain>
    </source>
</reference>
<feature type="domain" description="Methyltransferase" evidence="1">
    <location>
        <begin position="54"/>
        <end position="144"/>
    </location>
</feature>
<dbReference type="Proteomes" id="UP001597419">
    <property type="component" value="Unassembled WGS sequence"/>
</dbReference>
<dbReference type="GO" id="GO:0008168">
    <property type="term" value="F:methyltransferase activity"/>
    <property type="evidence" value="ECO:0007669"/>
    <property type="project" value="UniProtKB-KW"/>
</dbReference>
<dbReference type="SUPFAM" id="SSF53335">
    <property type="entry name" value="S-adenosyl-L-methionine-dependent methyltransferases"/>
    <property type="match status" value="1"/>
</dbReference>
<accession>A0ABW5GQ63</accession>
<dbReference type="InterPro" id="IPR029063">
    <property type="entry name" value="SAM-dependent_MTases_sf"/>
</dbReference>
<dbReference type="PANTHER" id="PTHR42912">
    <property type="entry name" value="METHYLTRANSFERASE"/>
    <property type="match status" value="1"/>
</dbReference>
<dbReference type="Gene3D" id="3.40.50.150">
    <property type="entry name" value="Vaccinia Virus protein VP39"/>
    <property type="match status" value="1"/>
</dbReference>
<protein>
    <submittedName>
        <fullName evidence="2">Class I SAM-dependent DNA methyltransferase</fullName>
    </submittedName>
</protein>
<keyword evidence="2" id="KW-0489">Methyltransferase</keyword>
<gene>
    <name evidence="2" type="ORF">ACFSYJ_30680</name>
</gene>